<proteinExistence type="predicted"/>
<dbReference type="InterPro" id="IPR007492">
    <property type="entry name" value="LytTR_DNA-bd_dom"/>
</dbReference>
<dbReference type="OrthoDB" id="2168082at2"/>
<dbReference type="SUPFAM" id="SSF52172">
    <property type="entry name" value="CheY-like"/>
    <property type="match status" value="1"/>
</dbReference>
<keyword evidence="1" id="KW-0597">Phosphoprotein</keyword>
<evidence type="ECO:0000313" key="4">
    <source>
        <dbReference type="EMBL" id="SEH56662.1"/>
    </source>
</evidence>
<dbReference type="Pfam" id="PF00072">
    <property type="entry name" value="Response_reg"/>
    <property type="match status" value="1"/>
</dbReference>
<protein>
    <submittedName>
        <fullName evidence="4">Two component transcriptional regulator, LytTR family</fullName>
    </submittedName>
</protein>
<evidence type="ECO:0000259" key="3">
    <source>
        <dbReference type="PROSITE" id="PS50930"/>
    </source>
</evidence>
<dbReference type="AlphaFoldDB" id="A0A1H6JCT5"/>
<gene>
    <name evidence="4" type="ORF">SAMN02927937_00231</name>
</gene>
<evidence type="ECO:0000259" key="2">
    <source>
        <dbReference type="PROSITE" id="PS50110"/>
    </source>
</evidence>
<organism evidence="4 5">
    <name type="scientific">Paenimyroides marinum</name>
    <dbReference type="NCBI Taxonomy" id="1159016"/>
    <lineage>
        <taxon>Bacteria</taxon>
        <taxon>Pseudomonadati</taxon>
        <taxon>Bacteroidota</taxon>
        <taxon>Flavobacteriia</taxon>
        <taxon>Flavobacteriales</taxon>
        <taxon>Flavobacteriaceae</taxon>
        <taxon>Paenimyroides</taxon>
    </lineage>
</organism>
<feature type="domain" description="HTH LytTR-type" evidence="3">
    <location>
        <begin position="142"/>
        <end position="228"/>
    </location>
</feature>
<keyword evidence="5" id="KW-1185">Reference proteome</keyword>
<dbReference type="Gene3D" id="2.40.50.1020">
    <property type="entry name" value="LytTr DNA-binding domain"/>
    <property type="match status" value="1"/>
</dbReference>
<feature type="modified residue" description="4-aspartylphosphate" evidence="1">
    <location>
        <position position="54"/>
    </location>
</feature>
<dbReference type="GO" id="GO:0003677">
    <property type="term" value="F:DNA binding"/>
    <property type="evidence" value="ECO:0007669"/>
    <property type="project" value="InterPro"/>
</dbReference>
<dbReference type="InterPro" id="IPR001789">
    <property type="entry name" value="Sig_transdc_resp-reg_receiver"/>
</dbReference>
<dbReference type="PANTHER" id="PTHR37299:SF1">
    <property type="entry name" value="STAGE 0 SPORULATION PROTEIN A HOMOLOG"/>
    <property type="match status" value="1"/>
</dbReference>
<dbReference type="SMART" id="SM00850">
    <property type="entry name" value="LytTR"/>
    <property type="match status" value="1"/>
</dbReference>
<sequence>MIKAIAIDDEPLALTILEHFCSKTNDISLEKTFTSQKEALNYLEKFPVDLLFLDIQMPENDGVSFYKSLQIKPLVIFTTAFDHYAVEGFNVNAVDYLMKPIAHERFETAIDKVKKLKQLPTVSAEDAFILIRADYKLNRIYLKNILFIEGLDDYVQIHIEGQSKIVARMSMKNIMEQLPEKDFIRIHRSFIIPIRRITSVQSKQIFINDQEFPVGDTYKASIFQQLTDKKE</sequence>
<reference evidence="4 5" key="1">
    <citation type="submission" date="2016-10" db="EMBL/GenBank/DDBJ databases">
        <authorList>
            <person name="de Groot N.N."/>
        </authorList>
    </citation>
    <scope>NUCLEOTIDE SEQUENCE [LARGE SCALE GENOMIC DNA]</scope>
    <source>
        <strain evidence="4 5">CGMCC 1.10825</strain>
    </source>
</reference>
<dbReference type="PROSITE" id="PS50110">
    <property type="entry name" value="RESPONSE_REGULATORY"/>
    <property type="match status" value="1"/>
</dbReference>
<dbReference type="GO" id="GO:0000156">
    <property type="term" value="F:phosphorelay response regulator activity"/>
    <property type="evidence" value="ECO:0007669"/>
    <property type="project" value="InterPro"/>
</dbReference>
<dbReference type="PANTHER" id="PTHR37299">
    <property type="entry name" value="TRANSCRIPTIONAL REGULATOR-RELATED"/>
    <property type="match status" value="1"/>
</dbReference>
<dbReference type="PROSITE" id="PS50930">
    <property type="entry name" value="HTH_LYTTR"/>
    <property type="match status" value="1"/>
</dbReference>
<dbReference type="Gene3D" id="3.40.50.2300">
    <property type="match status" value="1"/>
</dbReference>
<accession>A0A1H6JCT5</accession>
<dbReference type="SMART" id="SM00448">
    <property type="entry name" value="REC"/>
    <property type="match status" value="1"/>
</dbReference>
<dbReference type="RefSeq" id="WP_091095474.1">
    <property type="nucleotide sequence ID" value="NZ_FNXE01000002.1"/>
</dbReference>
<evidence type="ECO:0000256" key="1">
    <source>
        <dbReference type="PROSITE-ProRule" id="PRU00169"/>
    </source>
</evidence>
<dbReference type="InterPro" id="IPR011006">
    <property type="entry name" value="CheY-like_superfamily"/>
</dbReference>
<name>A0A1H6JCT5_9FLAO</name>
<dbReference type="STRING" id="1159016.SAMN02927937_00231"/>
<dbReference type="InterPro" id="IPR046947">
    <property type="entry name" value="LytR-like"/>
</dbReference>
<feature type="domain" description="Response regulatory" evidence="2">
    <location>
        <begin position="3"/>
        <end position="114"/>
    </location>
</feature>
<dbReference type="EMBL" id="FNXE01000002">
    <property type="protein sequence ID" value="SEH56662.1"/>
    <property type="molecule type" value="Genomic_DNA"/>
</dbReference>
<dbReference type="Proteomes" id="UP000199634">
    <property type="component" value="Unassembled WGS sequence"/>
</dbReference>
<dbReference type="Pfam" id="PF04397">
    <property type="entry name" value="LytTR"/>
    <property type="match status" value="1"/>
</dbReference>
<evidence type="ECO:0000313" key="5">
    <source>
        <dbReference type="Proteomes" id="UP000199634"/>
    </source>
</evidence>